<evidence type="ECO:0008006" key="2">
    <source>
        <dbReference type="Google" id="ProtNLM"/>
    </source>
</evidence>
<name>A0A0F9BJK4_9ZZZZ</name>
<reference evidence="1" key="1">
    <citation type="journal article" date="2015" name="Nature">
        <title>Complex archaea that bridge the gap between prokaryotes and eukaryotes.</title>
        <authorList>
            <person name="Spang A."/>
            <person name="Saw J.H."/>
            <person name="Jorgensen S.L."/>
            <person name="Zaremba-Niedzwiedzka K."/>
            <person name="Martijn J."/>
            <person name="Lind A.E."/>
            <person name="van Eijk R."/>
            <person name="Schleper C."/>
            <person name="Guy L."/>
            <person name="Ettema T.J."/>
        </authorList>
    </citation>
    <scope>NUCLEOTIDE SEQUENCE</scope>
</reference>
<proteinExistence type="predicted"/>
<gene>
    <name evidence="1" type="ORF">LCGC14_2520270</name>
</gene>
<sequence length="45" mass="5142">MPEHTLCDYCGEPEEDLYGWETEVGDECWLCDTCLIIIETGQMVA</sequence>
<accession>A0A0F9BJK4</accession>
<dbReference type="EMBL" id="LAZR01040638">
    <property type="protein sequence ID" value="KKL13987.1"/>
    <property type="molecule type" value="Genomic_DNA"/>
</dbReference>
<evidence type="ECO:0000313" key="1">
    <source>
        <dbReference type="EMBL" id="KKL13987.1"/>
    </source>
</evidence>
<dbReference type="AlphaFoldDB" id="A0A0F9BJK4"/>
<protein>
    <recommendedName>
        <fullName evidence="2">ClpX-type ZB domain-containing protein</fullName>
    </recommendedName>
</protein>
<organism evidence="1">
    <name type="scientific">marine sediment metagenome</name>
    <dbReference type="NCBI Taxonomy" id="412755"/>
    <lineage>
        <taxon>unclassified sequences</taxon>
        <taxon>metagenomes</taxon>
        <taxon>ecological metagenomes</taxon>
    </lineage>
</organism>
<comment type="caution">
    <text evidence="1">The sequence shown here is derived from an EMBL/GenBank/DDBJ whole genome shotgun (WGS) entry which is preliminary data.</text>
</comment>